<gene>
    <name evidence="1" type="ORF">EVAR_94826_1</name>
</gene>
<dbReference type="EMBL" id="BGZK01000172">
    <property type="protein sequence ID" value="GBP25806.1"/>
    <property type="molecule type" value="Genomic_DNA"/>
</dbReference>
<evidence type="ECO:0000313" key="2">
    <source>
        <dbReference type="Proteomes" id="UP000299102"/>
    </source>
</evidence>
<proteinExistence type="predicted"/>
<organism evidence="1 2">
    <name type="scientific">Eumeta variegata</name>
    <name type="common">Bagworm moth</name>
    <name type="synonym">Eumeta japonica</name>
    <dbReference type="NCBI Taxonomy" id="151549"/>
    <lineage>
        <taxon>Eukaryota</taxon>
        <taxon>Metazoa</taxon>
        <taxon>Ecdysozoa</taxon>
        <taxon>Arthropoda</taxon>
        <taxon>Hexapoda</taxon>
        <taxon>Insecta</taxon>
        <taxon>Pterygota</taxon>
        <taxon>Neoptera</taxon>
        <taxon>Endopterygota</taxon>
        <taxon>Lepidoptera</taxon>
        <taxon>Glossata</taxon>
        <taxon>Ditrysia</taxon>
        <taxon>Tineoidea</taxon>
        <taxon>Psychidae</taxon>
        <taxon>Oiketicinae</taxon>
        <taxon>Eumeta</taxon>
    </lineage>
</organism>
<comment type="caution">
    <text evidence="1">The sequence shown here is derived from an EMBL/GenBank/DDBJ whole genome shotgun (WGS) entry which is preliminary data.</text>
</comment>
<keyword evidence="2" id="KW-1185">Reference proteome</keyword>
<protein>
    <submittedName>
        <fullName evidence="1">Uncharacterized protein</fullName>
    </submittedName>
</protein>
<accession>A0A4C1UIN9</accession>
<name>A0A4C1UIN9_EUMVA</name>
<sequence>MSHTAFESQQETFFQHFAASTKTSEFSRVGQIMSLYHGPRSTDVVFGRPRRRTSLTQIVSQISATTFELVKIPFDCEWRLLSRYAASTQTPTVVGAPKRRTSTERLLSYEHGKLSNQPASEVTIWSDFYRVKRFAVAPGPASSTN</sequence>
<dbReference type="Proteomes" id="UP000299102">
    <property type="component" value="Unassembled WGS sequence"/>
</dbReference>
<dbReference type="AlphaFoldDB" id="A0A4C1UIN9"/>
<reference evidence="1 2" key="1">
    <citation type="journal article" date="2019" name="Commun. Biol.">
        <title>The bagworm genome reveals a unique fibroin gene that provides high tensile strength.</title>
        <authorList>
            <person name="Kono N."/>
            <person name="Nakamura H."/>
            <person name="Ohtoshi R."/>
            <person name="Tomita M."/>
            <person name="Numata K."/>
            <person name="Arakawa K."/>
        </authorList>
    </citation>
    <scope>NUCLEOTIDE SEQUENCE [LARGE SCALE GENOMIC DNA]</scope>
</reference>
<evidence type="ECO:0000313" key="1">
    <source>
        <dbReference type="EMBL" id="GBP25806.1"/>
    </source>
</evidence>